<protein>
    <recommendedName>
        <fullName evidence="4">Collagen-like protein</fullName>
    </recommendedName>
</protein>
<comment type="caution">
    <text evidence="2">The sequence shown here is derived from an EMBL/GenBank/DDBJ whole genome shotgun (WGS) entry which is preliminary data.</text>
</comment>
<organism evidence="2 3">
    <name type="scientific">Phyllobacterium trifolii</name>
    <dbReference type="NCBI Taxonomy" id="300193"/>
    <lineage>
        <taxon>Bacteria</taxon>
        <taxon>Pseudomonadati</taxon>
        <taxon>Pseudomonadota</taxon>
        <taxon>Alphaproteobacteria</taxon>
        <taxon>Hyphomicrobiales</taxon>
        <taxon>Phyllobacteriaceae</taxon>
        <taxon>Phyllobacterium</taxon>
    </lineage>
</organism>
<dbReference type="Proteomes" id="UP000554520">
    <property type="component" value="Unassembled WGS sequence"/>
</dbReference>
<gene>
    <name evidence="2" type="ORF">FHS21_002809</name>
</gene>
<name>A0A839U8U7_9HYPH</name>
<evidence type="ECO:0000313" key="3">
    <source>
        <dbReference type="Proteomes" id="UP000554520"/>
    </source>
</evidence>
<dbReference type="RefSeq" id="WP_183662300.1">
    <property type="nucleotide sequence ID" value="NZ_JACHXN010000008.1"/>
</dbReference>
<dbReference type="AlphaFoldDB" id="A0A839U8U7"/>
<dbReference type="Gene3D" id="1.20.5.320">
    <property type="entry name" value="6-Phosphogluconate Dehydrogenase, domain 3"/>
    <property type="match status" value="1"/>
</dbReference>
<sequence>MMMTMYSANGGKKGHWSLVASRGAKGNQGANGPRGEEGPAGPAGPAGPPAPRLIEFRMHGYELVAIDEEGRELRSDATEFIRSIRDAVIEMLRIKGLDV</sequence>
<evidence type="ECO:0000313" key="2">
    <source>
        <dbReference type="EMBL" id="MBB3146394.1"/>
    </source>
</evidence>
<evidence type="ECO:0000256" key="1">
    <source>
        <dbReference type="SAM" id="MobiDB-lite"/>
    </source>
</evidence>
<reference evidence="2 3" key="1">
    <citation type="submission" date="2020-08" db="EMBL/GenBank/DDBJ databases">
        <title>Genomic Encyclopedia of Type Strains, Phase III (KMG-III): the genomes of soil and plant-associated and newly described type strains.</title>
        <authorList>
            <person name="Whitman W."/>
        </authorList>
    </citation>
    <scope>NUCLEOTIDE SEQUENCE [LARGE SCALE GENOMIC DNA]</scope>
    <source>
        <strain evidence="2 3">CECT 7015</strain>
    </source>
</reference>
<dbReference type="EMBL" id="JACHXN010000008">
    <property type="protein sequence ID" value="MBB3146394.1"/>
    <property type="molecule type" value="Genomic_DNA"/>
</dbReference>
<evidence type="ECO:0008006" key="4">
    <source>
        <dbReference type="Google" id="ProtNLM"/>
    </source>
</evidence>
<proteinExistence type="predicted"/>
<accession>A0A839U8U7</accession>
<keyword evidence="3" id="KW-1185">Reference proteome</keyword>
<feature type="region of interest" description="Disordered" evidence="1">
    <location>
        <begin position="20"/>
        <end position="52"/>
    </location>
</feature>